<dbReference type="AlphaFoldDB" id="A0AA35VZP3"/>
<reference evidence="1" key="1">
    <citation type="submission" date="2023-03" db="EMBL/GenBank/DDBJ databases">
        <authorList>
            <person name="Steffen K."/>
            <person name="Cardenas P."/>
        </authorList>
    </citation>
    <scope>NUCLEOTIDE SEQUENCE</scope>
</reference>
<dbReference type="SUPFAM" id="SSF50978">
    <property type="entry name" value="WD40 repeat-like"/>
    <property type="match status" value="1"/>
</dbReference>
<dbReference type="Proteomes" id="UP001174909">
    <property type="component" value="Unassembled WGS sequence"/>
</dbReference>
<name>A0AA35VZP3_GEOBA</name>
<sequence>MALLKKLVSSAVSQSGNISNEALLWPNVENFCCHREDEVFLHGGITGDPVPPFACQFSPGKFLIVIFWQWQMKRGSLRLLNTRKYAAQSLVKELATHSNAIFDITWKPGGEQIVSYSIDITVCKCVSYCL</sequence>
<gene>
    <name evidence="1" type="ORF">GBAR_LOCUS55</name>
</gene>
<protein>
    <submittedName>
        <fullName evidence="1">Denticleless protein homolog</fullName>
    </submittedName>
</protein>
<dbReference type="InterPro" id="IPR036322">
    <property type="entry name" value="WD40_repeat_dom_sf"/>
</dbReference>
<evidence type="ECO:0000313" key="1">
    <source>
        <dbReference type="EMBL" id="CAI7988809.1"/>
    </source>
</evidence>
<evidence type="ECO:0000313" key="2">
    <source>
        <dbReference type="Proteomes" id="UP001174909"/>
    </source>
</evidence>
<dbReference type="EMBL" id="CASHTH010000009">
    <property type="protein sequence ID" value="CAI7988809.1"/>
    <property type="molecule type" value="Genomic_DNA"/>
</dbReference>
<comment type="caution">
    <text evidence="1">The sequence shown here is derived from an EMBL/GenBank/DDBJ whole genome shotgun (WGS) entry which is preliminary data.</text>
</comment>
<organism evidence="1 2">
    <name type="scientific">Geodia barretti</name>
    <name type="common">Barrett's horny sponge</name>
    <dbReference type="NCBI Taxonomy" id="519541"/>
    <lineage>
        <taxon>Eukaryota</taxon>
        <taxon>Metazoa</taxon>
        <taxon>Porifera</taxon>
        <taxon>Demospongiae</taxon>
        <taxon>Heteroscleromorpha</taxon>
        <taxon>Tetractinellida</taxon>
        <taxon>Astrophorina</taxon>
        <taxon>Geodiidae</taxon>
        <taxon>Geodia</taxon>
    </lineage>
</organism>
<accession>A0AA35VZP3</accession>
<proteinExistence type="predicted"/>
<keyword evidence="2" id="KW-1185">Reference proteome</keyword>